<dbReference type="SUPFAM" id="SSF55681">
    <property type="entry name" value="Class II aaRS and biotin synthetases"/>
    <property type="match status" value="1"/>
</dbReference>
<dbReference type="GO" id="GO:0002161">
    <property type="term" value="F:aminoacyl-tRNA deacylase activity"/>
    <property type="evidence" value="ECO:0007669"/>
    <property type="project" value="UniProtKB-ARBA"/>
</dbReference>
<protein>
    <recommendedName>
        <fullName evidence="14">Threonine--tRNA ligase</fullName>
        <ecNumber evidence="14">6.1.1.3</ecNumber>
    </recommendedName>
    <alternativeName>
        <fullName evidence="14">Threonyl-tRNA synthetase</fullName>
        <shortName evidence="14">ThrRS</shortName>
    </alternativeName>
</protein>
<dbReference type="InterPro" id="IPR047246">
    <property type="entry name" value="ThrRS_anticodon"/>
</dbReference>
<evidence type="ECO:0000256" key="12">
    <source>
        <dbReference type="ARBA" id="ARBA00049515"/>
    </source>
</evidence>
<dbReference type="KEGG" id="mel:Metbo_0086"/>
<sequence>MRILLIHSDYLKYKTKSKTRIAEEIPEDKKQGEYENALVVFTAVEKEDEKNPDIIVENAINEIKDVFGKVGAEIVAVYPYAHLSSSLSSPDMAKQILTNMETGLANLGVNVKRVPFGWYKSFEVACKGHPLSELSRTITDEKPEDASEESKEESEPAKSEFYMLSDGKILGVEDYNFENNDLKKLVDYELGRGESTGEEPPHVKIMREKHLADYEPSADVGHLRWYPKGRLIRDLLADYVYNLVTERGAMPVETPIMYDLADDAIRVHAEKFGERQYRMGTKNKELMLRYACCFGAFRVLSDSFLTWKNLPVGIYELSTYSFRLEKKGEVVGLKRLRGFTMPDLHTVCADVDHAMVEFDGQIDMCKQTGIDLEVNYEVIMRATKDFFEENKEWVFSSADKIGKPVLLEILPERKHYWIAKMDFAAIDYLGRPIENPTIQIDVESGERFGITYIDPDENEVHPIIIHCSPTGSIERVICSLLEKSAIERNFRPPMLPIWLTPSQVRVIPIAERHNDYAQDIVQKIRDQNVRVDLDERHETVGKKIRNAAGDWVPYVIVIGDRELEGGAVTVNVRETNEKIEMDIDELVNRIHEETKGMPFRKLPLPITLGNRVNF</sequence>
<comment type="similarity">
    <text evidence="13">Belongs to the class-II aminoacyl-tRNA synthetase family. Archaea-specific ThrRS editing domain subfamily.</text>
</comment>
<keyword evidence="3 14" id="KW-0820">tRNA-binding</keyword>
<evidence type="ECO:0000259" key="16">
    <source>
        <dbReference type="PROSITE" id="PS50862"/>
    </source>
</evidence>
<feature type="region of interest" description="Disordered" evidence="15">
    <location>
        <begin position="135"/>
        <end position="158"/>
    </location>
</feature>
<dbReference type="GO" id="GO:0008270">
    <property type="term" value="F:zinc ion binding"/>
    <property type="evidence" value="ECO:0007669"/>
    <property type="project" value="InterPro"/>
</dbReference>
<evidence type="ECO:0000256" key="1">
    <source>
        <dbReference type="ARBA" id="ARBA00004496"/>
    </source>
</evidence>
<dbReference type="Pfam" id="PF03129">
    <property type="entry name" value="HGTP_anticodon"/>
    <property type="match status" value="1"/>
</dbReference>
<dbReference type="AlphaFoldDB" id="F0T7B0"/>
<accession>F0T7B0</accession>
<evidence type="ECO:0000256" key="6">
    <source>
        <dbReference type="ARBA" id="ARBA00022741"/>
    </source>
</evidence>
<dbReference type="FunFam" id="3.40.50.800:FF:000001">
    <property type="entry name" value="Threonine--tRNA ligase"/>
    <property type="match status" value="1"/>
</dbReference>
<dbReference type="InterPro" id="IPR004154">
    <property type="entry name" value="Anticodon-bd"/>
</dbReference>
<gene>
    <name evidence="14" type="primary">thrS</name>
    <name evidence="17" type="ordered locus">Metbo_0086</name>
</gene>
<dbReference type="PANTHER" id="PTHR11451:SF44">
    <property type="entry name" value="THREONINE--TRNA LIGASE, CHLOROPLASTIC_MITOCHONDRIAL 2"/>
    <property type="match status" value="1"/>
</dbReference>
<dbReference type="EMBL" id="CP002551">
    <property type="protein sequence ID" value="ADZ08339.1"/>
    <property type="molecule type" value="Genomic_DNA"/>
</dbReference>
<dbReference type="InterPro" id="IPR045864">
    <property type="entry name" value="aa-tRNA-synth_II/BPL/LPL"/>
</dbReference>
<keyword evidence="18" id="KW-1185">Reference proteome</keyword>
<dbReference type="Gene3D" id="3.30.930.10">
    <property type="entry name" value="Bira Bifunctional Protein, Domain 2"/>
    <property type="match status" value="1"/>
</dbReference>
<feature type="binding site" evidence="14">
    <location>
        <position position="293"/>
    </location>
    <ligand>
        <name>Zn(2+)</name>
        <dbReference type="ChEBI" id="CHEBI:29105"/>
        <note>catalytic</note>
    </ligand>
</feature>
<dbReference type="Gene3D" id="3.50.80.10">
    <property type="entry name" value="D-tyrosyl-tRNA(Tyr) deacylase"/>
    <property type="match status" value="1"/>
</dbReference>
<evidence type="ECO:0000313" key="18">
    <source>
        <dbReference type="Proteomes" id="UP000007490"/>
    </source>
</evidence>
<evidence type="ECO:0000256" key="8">
    <source>
        <dbReference type="ARBA" id="ARBA00022840"/>
    </source>
</evidence>
<dbReference type="HOGENOM" id="CLU_029833_0_0_2"/>
<evidence type="ECO:0000256" key="3">
    <source>
        <dbReference type="ARBA" id="ARBA00022555"/>
    </source>
</evidence>
<dbReference type="Gene3D" id="3.40.50.800">
    <property type="entry name" value="Anticodon-binding domain"/>
    <property type="match status" value="1"/>
</dbReference>
<dbReference type="InterPro" id="IPR002314">
    <property type="entry name" value="aa-tRNA-synt_IIb"/>
</dbReference>
<dbReference type="STRING" id="877455.Metbo_0086"/>
<evidence type="ECO:0000256" key="7">
    <source>
        <dbReference type="ARBA" id="ARBA00022833"/>
    </source>
</evidence>
<dbReference type="GeneID" id="10276509"/>
<dbReference type="NCBIfam" id="TIGR00418">
    <property type="entry name" value="thrS"/>
    <property type="match status" value="1"/>
</dbReference>
<dbReference type="InterPro" id="IPR015011">
    <property type="entry name" value="Threonyl-tRNA_syn_edit_dom_arc"/>
</dbReference>
<dbReference type="InterPro" id="IPR006195">
    <property type="entry name" value="aa-tRNA-synth_II"/>
</dbReference>
<dbReference type="FunFam" id="3.50.80.10:FF:000004">
    <property type="entry name" value="Threonine--tRNA ligase"/>
    <property type="match status" value="1"/>
</dbReference>
<evidence type="ECO:0000256" key="14">
    <source>
        <dbReference type="HAMAP-Rule" id="MF_00184"/>
    </source>
</evidence>
<dbReference type="InterPro" id="IPR023509">
    <property type="entry name" value="DTD-like_sf"/>
</dbReference>
<dbReference type="GO" id="GO:0000049">
    <property type="term" value="F:tRNA binding"/>
    <property type="evidence" value="ECO:0007669"/>
    <property type="project" value="UniProtKB-KW"/>
</dbReference>
<comment type="cofactor">
    <cofactor evidence="14">
        <name>Zn(2+)</name>
        <dbReference type="ChEBI" id="CHEBI:29105"/>
    </cofactor>
    <text evidence="14">Binds 1 zinc ion per subunit.</text>
</comment>
<dbReference type="Pfam" id="PF00587">
    <property type="entry name" value="tRNA-synt_2b"/>
    <property type="match status" value="1"/>
</dbReference>
<feature type="binding site" evidence="14">
    <location>
        <position position="466"/>
    </location>
    <ligand>
        <name>Zn(2+)</name>
        <dbReference type="ChEBI" id="CHEBI:29105"/>
        <note>catalytic</note>
    </ligand>
</feature>
<proteinExistence type="inferred from homology"/>
<dbReference type="InterPro" id="IPR002320">
    <property type="entry name" value="Thr-tRNA-ligase_IIa"/>
</dbReference>
<evidence type="ECO:0000256" key="10">
    <source>
        <dbReference type="ARBA" id="ARBA00022917"/>
    </source>
</evidence>
<keyword evidence="7 14" id="KW-0862">Zinc</keyword>
<comment type="subunit">
    <text evidence="14">Homodimer.</text>
</comment>
<reference evidence="17 18" key="2">
    <citation type="journal article" date="2014" name="Int. J. Syst. Evol. Microbiol.">
        <title>Methanobacterium paludis sp. nov. and a novel strain of Methanobacterium lacus isolated from northern peatlands.</title>
        <authorList>
            <person name="Cadillo-Quiroz H."/>
            <person name="Brauer S.L."/>
            <person name="Goodson N."/>
            <person name="Yavitt J.B."/>
            <person name="Zinder S.H."/>
        </authorList>
    </citation>
    <scope>NUCLEOTIDE SEQUENCE [LARGE SCALE GENOMIC DNA]</scope>
    <source>
        <strain evidence="17 18">AL-21</strain>
    </source>
</reference>
<keyword evidence="2 14" id="KW-0963">Cytoplasm</keyword>
<dbReference type="PRINTS" id="PR01047">
    <property type="entry name" value="TRNASYNTHTHR"/>
</dbReference>
<dbReference type="eggNOG" id="arCOG00401">
    <property type="taxonomic scope" value="Archaea"/>
</dbReference>
<dbReference type="SUPFAM" id="SSF52954">
    <property type="entry name" value="Class II aaRS ABD-related"/>
    <property type="match status" value="1"/>
</dbReference>
<comment type="caution">
    <text evidence="14">Lacks conserved residue(s) required for the propagation of feature annotation.</text>
</comment>
<feature type="binding site" evidence="14">
    <location>
        <position position="345"/>
    </location>
    <ligand>
        <name>Zn(2+)</name>
        <dbReference type="ChEBI" id="CHEBI:29105"/>
        <note>catalytic</note>
    </ligand>
</feature>
<evidence type="ECO:0000256" key="11">
    <source>
        <dbReference type="ARBA" id="ARBA00023146"/>
    </source>
</evidence>
<evidence type="ECO:0000256" key="2">
    <source>
        <dbReference type="ARBA" id="ARBA00022490"/>
    </source>
</evidence>
<keyword evidence="10 14" id="KW-0648">Protein biosynthesis</keyword>
<keyword evidence="6 14" id="KW-0547">Nucleotide-binding</keyword>
<dbReference type="InterPro" id="IPR036621">
    <property type="entry name" value="Anticodon-bd_dom_sf"/>
</dbReference>
<feature type="compositionally biased region" description="Basic and acidic residues" evidence="15">
    <location>
        <begin position="138"/>
        <end position="158"/>
    </location>
</feature>
<evidence type="ECO:0000256" key="9">
    <source>
        <dbReference type="ARBA" id="ARBA00022884"/>
    </source>
</evidence>
<dbReference type="RefSeq" id="WP_013643690.1">
    <property type="nucleotide sequence ID" value="NC_015216.1"/>
</dbReference>
<dbReference type="Pfam" id="PF08915">
    <property type="entry name" value="tRNA-Thr_ED"/>
    <property type="match status" value="1"/>
</dbReference>
<comment type="subcellular location">
    <subcellularLocation>
        <location evidence="1 14">Cytoplasm</location>
    </subcellularLocation>
</comment>
<dbReference type="Proteomes" id="UP000007490">
    <property type="component" value="Chromosome"/>
</dbReference>
<keyword evidence="9 14" id="KW-0694">RNA-binding</keyword>
<dbReference type="PANTHER" id="PTHR11451">
    <property type="entry name" value="THREONINE-TRNA LIGASE"/>
    <property type="match status" value="1"/>
</dbReference>
<dbReference type="GO" id="GO:0006435">
    <property type="term" value="P:threonyl-tRNA aminoacylation"/>
    <property type="evidence" value="ECO:0007669"/>
    <property type="project" value="UniProtKB-UniRule"/>
</dbReference>
<dbReference type="PROSITE" id="PS50862">
    <property type="entry name" value="AA_TRNA_LIGASE_II"/>
    <property type="match status" value="1"/>
</dbReference>
<reference evidence="18" key="1">
    <citation type="submission" date="2011-02" db="EMBL/GenBank/DDBJ databases">
        <title>Complete sequence of Methanobacterium sp. AL-21.</title>
        <authorList>
            <consortium name="US DOE Joint Genome Institute"/>
            <person name="Lucas S."/>
            <person name="Copeland A."/>
            <person name="Lapidus A."/>
            <person name="Cheng J.-F."/>
            <person name="Goodwin L."/>
            <person name="Pitluck S."/>
            <person name="Chertkov O."/>
            <person name="Detter J.C."/>
            <person name="Han C."/>
            <person name="Tapia R."/>
            <person name="Land M."/>
            <person name="Hauser L."/>
            <person name="Kyrpides N."/>
            <person name="Ivanova N."/>
            <person name="Mikhailova N."/>
            <person name="Pagani I."/>
            <person name="Cadillo-Quiroz H."/>
            <person name="Imachi H."/>
            <person name="Zinder S."/>
            <person name="Liu W."/>
            <person name="Woyke T."/>
        </authorList>
    </citation>
    <scope>NUCLEOTIDE SEQUENCE [LARGE SCALE GENOMIC DNA]</scope>
    <source>
        <strain evidence="18">AL-21</strain>
    </source>
</reference>
<dbReference type="EC" id="6.1.1.3" evidence="14"/>
<evidence type="ECO:0000256" key="5">
    <source>
        <dbReference type="ARBA" id="ARBA00022723"/>
    </source>
</evidence>
<feature type="domain" description="Aminoacyl-transfer RNA synthetases class-II family profile" evidence="16">
    <location>
        <begin position="201"/>
        <end position="496"/>
    </location>
</feature>
<name>F0T7B0_METLA</name>
<keyword evidence="11 14" id="KW-0030">Aminoacyl-tRNA synthetase</keyword>
<keyword evidence="5 14" id="KW-0479">Metal-binding</keyword>
<dbReference type="NCBIfam" id="NF003068">
    <property type="entry name" value="PRK03991.1"/>
    <property type="match status" value="1"/>
</dbReference>
<keyword evidence="8 14" id="KW-0067">ATP-binding</keyword>
<evidence type="ECO:0000256" key="4">
    <source>
        <dbReference type="ARBA" id="ARBA00022598"/>
    </source>
</evidence>
<dbReference type="GO" id="GO:0004829">
    <property type="term" value="F:threonine-tRNA ligase activity"/>
    <property type="evidence" value="ECO:0007669"/>
    <property type="project" value="UniProtKB-UniRule"/>
</dbReference>
<keyword evidence="4 14" id="KW-0436">Ligase</keyword>
<comment type="catalytic activity">
    <reaction evidence="12 14">
        <text>tRNA(Thr) + L-threonine + ATP = L-threonyl-tRNA(Thr) + AMP + diphosphate + H(+)</text>
        <dbReference type="Rhea" id="RHEA:24624"/>
        <dbReference type="Rhea" id="RHEA-COMP:9670"/>
        <dbReference type="Rhea" id="RHEA-COMP:9704"/>
        <dbReference type="ChEBI" id="CHEBI:15378"/>
        <dbReference type="ChEBI" id="CHEBI:30616"/>
        <dbReference type="ChEBI" id="CHEBI:33019"/>
        <dbReference type="ChEBI" id="CHEBI:57926"/>
        <dbReference type="ChEBI" id="CHEBI:78442"/>
        <dbReference type="ChEBI" id="CHEBI:78534"/>
        <dbReference type="ChEBI" id="CHEBI:456215"/>
        <dbReference type="EC" id="6.1.1.3"/>
    </reaction>
</comment>
<evidence type="ECO:0000256" key="15">
    <source>
        <dbReference type="SAM" id="MobiDB-lite"/>
    </source>
</evidence>
<dbReference type="OrthoDB" id="372136at2157"/>
<evidence type="ECO:0000256" key="13">
    <source>
        <dbReference type="ARBA" id="ARBA00060816"/>
    </source>
</evidence>
<evidence type="ECO:0000313" key="17">
    <source>
        <dbReference type="EMBL" id="ADZ08339.1"/>
    </source>
</evidence>
<organism evidence="17 18">
    <name type="scientific">Methanobacterium lacus (strain AL-21)</name>
    <dbReference type="NCBI Taxonomy" id="877455"/>
    <lineage>
        <taxon>Archaea</taxon>
        <taxon>Methanobacteriati</taxon>
        <taxon>Methanobacteriota</taxon>
        <taxon>Methanomada group</taxon>
        <taxon>Methanobacteria</taxon>
        <taxon>Methanobacteriales</taxon>
        <taxon>Methanobacteriaceae</taxon>
        <taxon>Methanobacterium</taxon>
    </lineage>
</organism>
<dbReference type="CDD" id="cd00860">
    <property type="entry name" value="ThrRS_anticodon"/>
    <property type="match status" value="1"/>
</dbReference>
<dbReference type="GO" id="GO:0005524">
    <property type="term" value="F:ATP binding"/>
    <property type="evidence" value="ECO:0007669"/>
    <property type="project" value="UniProtKB-UniRule"/>
</dbReference>
<dbReference type="HAMAP" id="MF_00184">
    <property type="entry name" value="Thr_tRNA_synth"/>
    <property type="match status" value="1"/>
</dbReference>
<dbReference type="GO" id="GO:0005737">
    <property type="term" value="C:cytoplasm"/>
    <property type="evidence" value="ECO:0007669"/>
    <property type="project" value="UniProtKB-SubCell"/>
</dbReference>